<feature type="region of interest" description="Disordered" evidence="1">
    <location>
        <begin position="35"/>
        <end position="54"/>
    </location>
</feature>
<dbReference type="EMBL" id="JBIRYI010000002">
    <property type="protein sequence ID" value="MFI2486036.1"/>
    <property type="molecule type" value="Genomic_DNA"/>
</dbReference>
<comment type="caution">
    <text evidence="2">The sequence shown here is derived from an EMBL/GenBank/DDBJ whole genome shotgun (WGS) entry which is preliminary data.</text>
</comment>
<dbReference type="Proteomes" id="UP001611580">
    <property type="component" value="Unassembled WGS sequence"/>
</dbReference>
<evidence type="ECO:0000313" key="3">
    <source>
        <dbReference type="Proteomes" id="UP001611580"/>
    </source>
</evidence>
<name>A0ABW7XFD0_9MICO</name>
<dbReference type="RefSeq" id="WP_397401602.1">
    <property type="nucleotide sequence ID" value="NZ_JBIRYI010000002.1"/>
</dbReference>
<proteinExistence type="predicted"/>
<organism evidence="2 3">
    <name type="scientific">Promicromonospora kroppenstedtii</name>
    <dbReference type="NCBI Taxonomy" id="440482"/>
    <lineage>
        <taxon>Bacteria</taxon>
        <taxon>Bacillati</taxon>
        <taxon>Actinomycetota</taxon>
        <taxon>Actinomycetes</taxon>
        <taxon>Micrococcales</taxon>
        <taxon>Promicromonosporaceae</taxon>
        <taxon>Promicromonospora</taxon>
    </lineage>
</organism>
<sequence length="136" mass="14769">MNVGDLLDARVLGPDGATLGVVVDVRFALEVVDEPDDDARERDREDPETPLSAHLDRDAVAGARLVGLLVSPHSGGSFLGYERTEMRSPWPIAQLVRRRHRGTFLAGWSDVAEVRTDSSPVIVRLVAGFERGSPAL</sequence>
<reference evidence="2 3" key="1">
    <citation type="submission" date="2024-10" db="EMBL/GenBank/DDBJ databases">
        <title>The Natural Products Discovery Center: Release of the First 8490 Sequenced Strains for Exploring Actinobacteria Biosynthetic Diversity.</title>
        <authorList>
            <person name="Kalkreuter E."/>
            <person name="Kautsar S.A."/>
            <person name="Yang D."/>
            <person name="Bader C.D."/>
            <person name="Teijaro C.N."/>
            <person name="Fluegel L."/>
            <person name="Davis C.M."/>
            <person name="Simpson J.R."/>
            <person name="Lauterbach L."/>
            <person name="Steele A.D."/>
            <person name="Gui C."/>
            <person name="Meng S."/>
            <person name="Li G."/>
            <person name="Viehrig K."/>
            <person name="Ye F."/>
            <person name="Su P."/>
            <person name="Kiefer A.F."/>
            <person name="Nichols A."/>
            <person name="Cepeda A.J."/>
            <person name="Yan W."/>
            <person name="Fan B."/>
            <person name="Jiang Y."/>
            <person name="Adhikari A."/>
            <person name="Zheng C.-J."/>
            <person name="Schuster L."/>
            <person name="Cowan T.M."/>
            <person name="Smanski M.J."/>
            <person name="Chevrette M.G."/>
            <person name="De Carvalho L.P.S."/>
            <person name="Shen B."/>
        </authorList>
    </citation>
    <scope>NUCLEOTIDE SEQUENCE [LARGE SCALE GENOMIC DNA]</scope>
    <source>
        <strain evidence="2 3">NPDC019481</strain>
    </source>
</reference>
<evidence type="ECO:0000313" key="2">
    <source>
        <dbReference type="EMBL" id="MFI2486036.1"/>
    </source>
</evidence>
<evidence type="ECO:0000256" key="1">
    <source>
        <dbReference type="SAM" id="MobiDB-lite"/>
    </source>
</evidence>
<keyword evidence="3" id="KW-1185">Reference proteome</keyword>
<gene>
    <name evidence="2" type="ORF">ACH47X_03960</name>
</gene>
<accession>A0ABW7XFD0</accession>
<protein>
    <submittedName>
        <fullName evidence="2">PRC-barrel domain containing protein</fullName>
    </submittedName>
</protein>